<keyword evidence="1" id="KW-0812">Transmembrane</keyword>
<dbReference type="InterPro" id="IPR011990">
    <property type="entry name" value="TPR-like_helical_dom_sf"/>
</dbReference>
<comment type="caution">
    <text evidence="3">The sequence shown here is derived from an EMBL/GenBank/DDBJ whole genome shotgun (WGS) entry which is preliminary data.</text>
</comment>
<keyword evidence="2" id="KW-0732">Signal</keyword>
<keyword evidence="1" id="KW-1133">Transmembrane helix</keyword>
<feature type="transmembrane region" description="Helical" evidence="1">
    <location>
        <begin position="643"/>
        <end position="667"/>
    </location>
</feature>
<evidence type="ECO:0008006" key="5">
    <source>
        <dbReference type="Google" id="ProtNLM"/>
    </source>
</evidence>
<feature type="chain" id="PRO_5047463163" description="Tetratricopeptide repeat protein" evidence="2">
    <location>
        <begin position="31"/>
        <end position="715"/>
    </location>
</feature>
<organism evidence="3 4">
    <name type="scientific">Deinococcus taklimakanensis</name>
    <dbReference type="NCBI Taxonomy" id="536443"/>
    <lineage>
        <taxon>Bacteria</taxon>
        <taxon>Thermotogati</taxon>
        <taxon>Deinococcota</taxon>
        <taxon>Deinococci</taxon>
        <taxon>Deinococcales</taxon>
        <taxon>Deinococcaceae</taxon>
        <taxon>Deinococcus</taxon>
    </lineage>
</organism>
<protein>
    <recommendedName>
        <fullName evidence="5">Tetratricopeptide repeat protein</fullName>
    </recommendedName>
</protein>
<evidence type="ECO:0000256" key="2">
    <source>
        <dbReference type="SAM" id="SignalP"/>
    </source>
</evidence>
<feature type="transmembrane region" description="Helical" evidence="1">
    <location>
        <begin position="679"/>
        <end position="701"/>
    </location>
</feature>
<keyword evidence="1" id="KW-0472">Membrane</keyword>
<accession>A0ABW5P3J7</accession>
<dbReference type="Proteomes" id="UP001597475">
    <property type="component" value="Unassembled WGS sequence"/>
</dbReference>
<gene>
    <name evidence="3" type="ORF">ACFSR9_05065</name>
</gene>
<reference evidence="4" key="1">
    <citation type="journal article" date="2019" name="Int. J. Syst. Evol. Microbiol.">
        <title>The Global Catalogue of Microorganisms (GCM) 10K type strain sequencing project: providing services to taxonomists for standard genome sequencing and annotation.</title>
        <authorList>
            <consortium name="The Broad Institute Genomics Platform"/>
            <consortium name="The Broad Institute Genome Sequencing Center for Infectious Disease"/>
            <person name="Wu L."/>
            <person name="Ma J."/>
        </authorList>
    </citation>
    <scope>NUCLEOTIDE SEQUENCE [LARGE SCALE GENOMIC DNA]</scope>
    <source>
        <strain evidence="4">KCTC 33842</strain>
    </source>
</reference>
<dbReference type="RefSeq" id="WP_386843668.1">
    <property type="nucleotide sequence ID" value="NZ_JBHUMK010000019.1"/>
</dbReference>
<feature type="transmembrane region" description="Helical" evidence="1">
    <location>
        <begin position="619"/>
        <end position="636"/>
    </location>
</feature>
<sequence length="715" mass="75487">MKGASICRKRRRRALLCLLPALCLSGHGQAAAVLDGRTLRSEDGARVVWQREFPPAAGDLTGPLEVGGVTYLGTGPAVYAYGPGGEVLGRADLPGVVTSLEASGDAVRVSTREAGYSERFTLTREGGLTVQERAVPPPDPAITGWLARVADAVPVPELDRAAQDDPSNPFLALRQAAQPGDAYTRLSEVRRALNANLTFPAWVQLAARLDAAGFPVAADLALDRARRDAAARGLDPQVPVSRAALAAYGNPSGYVGTLLSQNRLARADVWMRHLRQLHPRFEGGPALYARYAALLDAQGRAGEAEDWRAFVDDLRGGTLYNLGPEGTRSVRDAARLAAMTLLLSLLAALLTLSARAWRRQGEDLRAQGGRWGSWLRHPLSRARRTAVAYASAPERLTLTLLCAALFAALGGWQWSNQARADLSAPALTTGTYGGGWAGARLNDLNLRPGPDAALLAGLAAQLDGDTGQAREQYTRALPDACALNNLGVIAQGREDNPQAREQYRAALATRPDLSAAAFNLGLKPAAPELDFQRTYRPGEPRLCYPDQRSLTRALTGDLSTTLGRALRQPLALIRPADPGGRPAGRLGWAILGALLWAALLAVSLLLPRAATPAQLGRPAGYRLLAFALPGTGLLEIAWGAVLLLLWAGALAALVASAGVGGAAPFLAFPHLTVLGGAGARASLLTLLGVTYAVNTLVLLTAEVRHARRARQEAGA</sequence>
<proteinExistence type="predicted"/>
<feature type="transmembrane region" description="Helical" evidence="1">
    <location>
        <begin position="586"/>
        <end position="607"/>
    </location>
</feature>
<name>A0ABW5P3J7_9DEIO</name>
<dbReference type="EMBL" id="JBHUMK010000019">
    <property type="protein sequence ID" value="MFD2608812.1"/>
    <property type="molecule type" value="Genomic_DNA"/>
</dbReference>
<dbReference type="Gene3D" id="1.25.40.10">
    <property type="entry name" value="Tetratricopeptide repeat domain"/>
    <property type="match status" value="1"/>
</dbReference>
<evidence type="ECO:0000256" key="1">
    <source>
        <dbReference type="SAM" id="Phobius"/>
    </source>
</evidence>
<keyword evidence="4" id="KW-1185">Reference proteome</keyword>
<feature type="signal peptide" evidence="2">
    <location>
        <begin position="1"/>
        <end position="30"/>
    </location>
</feature>
<evidence type="ECO:0000313" key="4">
    <source>
        <dbReference type="Proteomes" id="UP001597475"/>
    </source>
</evidence>
<dbReference type="SUPFAM" id="SSF48452">
    <property type="entry name" value="TPR-like"/>
    <property type="match status" value="1"/>
</dbReference>
<evidence type="ECO:0000313" key="3">
    <source>
        <dbReference type="EMBL" id="MFD2608812.1"/>
    </source>
</evidence>
<feature type="transmembrane region" description="Helical" evidence="1">
    <location>
        <begin position="336"/>
        <end position="357"/>
    </location>
</feature>